<evidence type="ECO:0000313" key="2">
    <source>
        <dbReference type="Proteomes" id="UP000001055"/>
    </source>
</evidence>
<gene>
    <name evidence="1" type="ORF">SNOG_12530</name>
</gene>
<evidence type="ECO:0000313" key="1">
    <source>
        <dbReference type="EMBL" id="EAT80343.2"/>
    </source>
</evidence>
<protein>
    <submittedName>
        <fullName evidence="1">Uncharacterized protein</fullName>
    </submittedName>
</protein>
<dbReference type="RefSeq" id="XP_001802750.1">
    <property type="nucleotide sequence ID" value="XM_001802698.1"/>
</dbReference>
<dbReference type="VEuPathDB" id="FungiDB:JI435_102120"/>
<dbReference type="GeneID" id="5979659"/>
<name>Q0U6T4_PHANO</name>
<proteinExistence type="predicted"/>
<sequence length="245" mass="28289">MAFQEYYKSLVLTFGASVGDQRDMHSQEVIINSTIKPAIEAWEKQLGVKRFPDVHAFFISSVFDWSFPTPATEMVFPPYTPERATYGFNECKNLGRQMEECKDEGPENLILTLEYEREWLYIWIQVVDFEMGICSVHCKRFIREPGERYQEFLDEMDARFYKRQDVRAIIVAGEASVSGSFNLAKLARGVVGIDMARIMTEIPNSEVVSRGATAWARRTAAHPRRFIVQQGNYPSAHERDEHDEL</sequence>
<dbReference type="InParanoid" id="Q0U6T4"/>
<organism evidence="1 2">
    <name type="scientific">Phaeosphaeria nodorum (strain SN15 / ATCC MYA-4574 / FGSC 10173)</name>
    <name type="common">Glume blotch fungus</name>
    <name type="synonym">Parastagonospora nodorum</name>
    <dbReference type="NCBI Taxonomy" id="321614"/>
    <lineage>
        <taxon>Eukaryota</taxon>
        <taxon>Fungi</taxon>
        <taxon>Dikarya</taxon>
        <taxon>Ascomycota</taxon>
        <taxon>Pezizomycotina</taxon>
        <taxon>Dothideomycetes</taxon>
        <taxon>Pleosporomycetidae</taxon>
        <taxon>Pleosporales</taxon>
        <taxon>Pleosporineae</taxon>
        <taxon>Phaeosphaeriaceae</taxon>
        <taxon>Parastagonospora</taxon>
    </lineage>
</organism>
<dbReference type="EMBL" id="CH445346">
    <property type="protein sequence ID" value="EAT80343.2"/>
    <property type="molecule type" value="Genomic_DNA"/>
</dbReference>
<dbReference type="Proteomes" id="UP000001055">
    <property type="component" value="Unassembled WGS sequence"/>
</dbReference>
<dbReference type="AlphaFoldDB" id="Q0U6T4"/>
<accession>Q0U6T4</accession>
<reference evidence="2" key="1">
    <citation type="journal article" date="2007" name="Plant Cell">
        <title>Dothideomycete-plant interactions illuminated by genome sequencing and EST analysis of the wheat pathogen Stagonospora nodorum.</title>
        <authorList>
            <person name="Hane J.K."/>
            <person name="Lowe R.G."/>
            <person name="Solomon P.S."/>
            <person name="Tan K.C."/>
            <person name="Schoch C.L."/>
            <person name="Spatafora J.W."/>
            <person name="Crous P.W."/>
            <person name="Kodira C."/>
            <person name="Birren B.W."/>
            <person name="Galagan J.E."/>
            <person name="Torriani S.F."/>
            <person name="McDonald B.A."/>
            <person name="Oliver R.P."/>
        </authorList>
    </citation>
    <scope>NUCLEOTIDE SEQUENCE [LARGE SCALE GENOMIC DNA]</scope>
    <source>
        <strain evidence="2">SN15 / ATCC MYA-4574 / FGSC 10173</strain>
    </source>
</reference>
<dbReference type="KEGG" id="pno:SNOG_12530"/>